<accession>A0ABW0EQV1</accession>
<dbReference type="Proteomes" id="UP001596157">
    <property type="component" value="Unassembled WGS sequence"/>
</dbReference>
<evidence type="ECO:0000313" key="2">
    <source>
        <dbReference type="Proteomes" id="UP001596157"/>
    </source>
</evidence>
<sequence>MSVIATWTSEFSDHSAKITSLSDLDQAARPALLRTQLSEQAWAATWLGAGPVIEAGIAQLVGQLRSTD</sequence>
<keyword evidence="2" id="KW-1185">Reference proteome</keyword>
<organism evidence="1 2">
    <name type="scientific">Actinokineospora guangxiensis</name>
    <dbReference type="NCBI Taxonomy" id="1490288"/>
    <lineage>
        <taxon>Bacteria</taxon>
        <taxon>Bacillati</taxon>
        <taxon>Actinomycetota</taxon>
        <taxon>Actinomycetes</taxon>
        <taxon>Pseudonocardiales</taxon>
        <taxon>Pseudonocardiaceae</taxon>
        <taxon>Actinokineospora</taxon>
    </lineage>
</organism>
<dbReference type="RefSeq" id="WP_378248302.1">
    <property type="nucleotide sequence ID" value="NZ_JBHSKF010000006.1"/>
</dbReference>
<name>A0ABW0EQV1_9PSEU</name>
<comment type="caution">
    <text evidence="1">The sequence shown here is derived from an EMBL/GenBank/DDBJ whole genome shotgun (WGS) entry which is preliminary data.</text>
</comment>
<evidence type="ECO:0000313" key="1">
    <source>
        <dbReference type="EMBL" id="MFC5288454.1"/>
    </source>
</evidence>
<dbReference type="EMBL" id="JBHSKF010000006">
    <property type="protein sequence ID" value="MFC5288454.1"/>
    <property type="molecule type" value="Genomic_DNA"/>
</dbReference>
<reference evidence="2" key="1">
    <citation type="journal article" date="2019" name="Int. J. Syst. Evol. Microbiol.">
        <title>The Global Catalogue of Microorganisms (GCM) 10K type strain sequencing project: providing services to taxonomists for standard genome sequencing and annotation.</title>
        <authorList>
            <consortium name="The Broad Institute Genomics Platform"/>
            <consortium name="The Broad Institute Genome Sequencing Center for Infectious Disease"/>
            <person name="Wu L."/>
            <person name="Ma J."/>
        </authorList>
    </citation>
    <scope>NUCLEOTIDE SEQUENCE [LARGE SCALE GENOMIC DNA]</scope>
    <source>
        <strain evidence="2">CCUG 59778</strain>
    </source>
</reference>
<gene>
    <name evidence="1" type="ORF">ACFPM7_15440</name>
</gene>
<protein>
    <submittedName>
        <fullName evidence="1">Uncharacterized protein</fullName>
    </submittedName>
</protein>
<proteinExistence type="predicted"/>